<evidence type="ECO:0000256" key="1">
    <source>
        <dbReference type="SAM" id="MobiDB-lite"/>
    </source>
</evidence>
<protein>
    <recommendedName>
        <fullName evidence="2">Peptidase C39-like domain-containing protein</fullName>
    </recommendedName>
</protein>
<name>F7NNL1_9FIRM</name>
<dbReference type="InterPro" id="IPR039564">
    <property type="entry name" value="Peptidase_C39-like"/>
</dbReference>
<gene>
    <name evidence="3" type="ORF">ALO_18512</name>
</gene>
<evidence type="ECO:0000259" key="2">
    <source>
        <dbReference type="Pfam" id="PF13529"/>
    </source>
</evidence>
<dbReference type="Proteomes" id="UP000003240">
    <property type="component" value="Unassembled WGS sequence"/>
</dbReference>
<evidence type="ECO:0000313" key="4">
    <source>
        <dbReference type="Proteomes" id="UP000003240"/>
    </source>
</evidence>
<proteinExistence type="predicted"/>
<reference evidence="3 4" key="1">
    <citation type="journal article" date="2011" name="EMBO J.">
        <title>Structural diversity of bacterial flagellar motors.</title>
        <authorList>
            <person name="Chen S."/>
            <person name="Beeby M."/>
            <person name="Murphy G.E."/>
            <person name="Leadbetter J.R."/>
            <person name="Hendrixson D.R."/>
            <person name="Briegel A."/>
            <person name="Li Z."/>
            <person name="Shi J."/>
            <person name="Tocheva E.I."/>
            <person name="Muller A."/>
            <person name="Dobro M.J."/>
            <person name="Jensen G.J."/>
        </authorList>
    </citation>
    <scope>NUCLEOTIDE SEQUENCE [LARGE SCALE GENOMIC DNA]</scope>
    <source>
        <strain evidence="3 4">DSM 6540</strain>
    </source>
</reference>
<keyword evidence="4" id="KW-1185">Reference proteome</keyword>
<comment type="caution">
    <text evidence="3">The sequence shown here is derived from an EMBL/GenBank/DDBJ whole genome shotgun (WGS) entry which is preliminary data.</text>
</comment>
<dbReference type="EMBL" id="AFGF01000226">
    <property type="protein sequence ID" value="EGO62367.1"/>
    <property type="molecule type" value="Genomic_DNA"/>
</dbReference>
<sequence>DTENANQPLANNFDKDAVAERLEVHEMIFDGVVDLVKTEAEKKRKAEEEAAAKKKAEEEAAAKKKAEEEAAAKKKAEEEAAARKKAAEEEATKKLIYFSQYNTDYTELRYDSKDGTAKGNIGSSGCGIVTMTMAIDSLSDYYVTPPVLRTLSVDWGTRVVGGTAPEFFPKAAEKYELDCEIISHTQSQDYKYDRAINALQQGNLVIGEMDEGHFTLKGHFVMFTKVENKNGTNWVYVYDPNDYNTSYTRKPWYNDGLIVVMEPGKVKAHGEKVIKPELL</sequence>
<feature type="non-terminal residue" evidence="3">
    <location>
        <position position="1"/>
    </location>
</feature>
<feature type="domain" description="Peptidase C39-like" evidence="2">
    <location>
        <begin position="110"/>
        <end position="241"/>
    </location>
</feature>
<evidence type="ECO:0000313" key="3">
    <source>
        <dbReference type="EMBL" id="EGO62367.1"/>
    </source>
</evidence>
<organism evidence="3 4">
    <name type="scientific">Acetonema longum DSM 6540</name>
    <dbReference type="NCBI Taxonomy" id="1009370"/>
    <lineage>
        <taxon>Bacteria</taxon>
        <taxon>Bacillati</taxon>
        <taxon>Bacillota</taxon>
        <taxon>Negativicutes</taxon>
        <taxon>Acetonemataceae</taxon>
        <taxon>Acetonema</taxon>
    </lineage>
</organism>
<dbReference type="Pfam" id="PF13529">
    <property type="entry name" value="Peptidase_C39_2"/>
    <property type="match status" value="1"/>
</dbReference>
<dbReference type="Gene3D" id="3.90.70.10">
    <property type="entry name" value="Cysteine proteinases"/>
    <property type="match status" value="1"/>
</dbReference>
<accession>F7NNL1</accession>
<dbReference type="STRING" id="1009370.ALO_18512"/>
<dbReference type="AlphaFoldDB" id="F7NNL1"/>
<dbReference type="RefSeq" id="WP_004098777.1">
    <property type="nucleotide sequence ID" value="NZ_AFGF01000226.1"/>
</dbReference>
<feature type="region of interest" description="Disordered" evidence="1">
    <location>
        <begin position="40"/>
        <end position="72"/>
    </location>
</feature>